<keyword evidence="5" id="KW-1185">Reference proteome</keyword>
<evidence type="ECO:0000256" key="1">
    <source>
        <dbReference type="ARBA" id="ARBA00022801"/>
    </source>
</evidence>
<dbReference type="Pfam" id="PF00149">
    <property type="entry name" value="Metallophos"/>
    <property type="match status" value="1"/>
</dbReference>
<evidence type="ECO:0000313" key="5">
    <source>
        <dbReference type="Proteomes" id="UP000317429"/>
    </source>
</evidence>
<dbReference type="CDD" id="cd00840">
    <property type="entry name" value="MPP_Mre11_N"/>
    <property type="match status" value="1"/>
</dbReference>
<evidence type="ECO:0000256" key="2">
    <source>
        <dbReference type="SAM" id="MobiDB-lite"/>
    </source>
</evidence>
<dbReference type="EMBL" id="CP036291">
    <property type="protein sequence ID" value="QDU91154.1"/>
    <property type="molecule type" value="Genomic_DNA"/>
</dbReference>
<gene>
    <name evidence="4" type="primary">yhaO</name>
    <name evidence="4" type="ORF">Pla175_45740</name>
</gene>
<dbReference type="KEGG" id="pnd:Pla175_45740"/>
<dbReference type="PANTHER" id="PTHR30337:SF7">
    <property type="entry name" value="PHOSPHOESTERASE"/>
    <property type="match status" value="1"/>
</dbReference>
<dbReference type="InterPro" id="IPR050535">
    <property type="entry name" value="DNA_Repair-Maintenance_Comp"/>
</dbReference>
<reference evidence="4 5" key="1">
    <citation type="submission" date="2019-02" db="EMBL/GenBank/DDBJ databases">
        <title>Deep-cultivation of Planctomycetes and their phenomic and genomic characterization uncovers novel biology.</title>
        <authorList>
            <person name="Wiegand S."/>
            <person name="Jogler M."/>
            <person name="Boedeker C."/>
            <person name="Pinto D."/>
            <person name="Vollmers J."/>
            <person name="Rivas-Marin E."/>
            <person name="Kohn T."/>
            <person name="Peeters S.H."/>
            <person name="Heuer A."/>
            <person name="Rast P."/>
            <person name="Oberbeckmann S."/>
            <person name="Bunk B."/>
            <person name="Jeske O."/>
            <person name="Meyerdierks A."/>
            <person name="Storesund J.E."/>
            <person name="Kallscheuer N."/>
            <person name="Luecker S."/>
            <person name="Lage O.M."/>
            <person name="Pohl T."/>
            <person name="Merkel B.J."/>
            <person name="Hornburger P."/>
            <person name="Mueller R.-W."/>
            <person name="Bruemmer F."/>
            <person name="Labrenz M."/>
            <person name="Spormann A.M."/>
            <person name="Op den Camp H."/>
            <person name="Overmann J."/>
            <person name="Amann R."/>
            <person name="Jetten M.S.M."/>
            <person name="Mascher T."/>
            <person name="Medema M.H."/>
            <person name="Devos D.P."/>
            <person name="Kaster A.-K."/>
            <person name="Ovreas L."/>
            <person name="Rohde M."/>
            <person name="Galperin M.Y."/>
            <person name="Jogler C."/>
        </authorList>
    </citation>
    <scope>NUCLEOTIDE SEQUENCE [LARGE SCALE GENOMIC DNA]</scope>
    <source>
        <strain evidence="4 5">Pla175</strain>
    </source>
</reference>
<dbReference type="GO" id="GO:0016787">
    <property type="term" value="F:hydrolase activity"/>
    <property type="evidence" value="ECO:0007669"/>
    <property type="project" value="UniProtKB-KW"/>
</dbReference>
<dbReference type="Gene3D" id="3.60.21.10">
    <property type="match status" value="1"/>
</dbReference>
<feature type="domain" description="Calcineurin-like phosphoesterase" evidence="3">
    <location>
        <begin position="24"/>
        <end position="115"/>
    </location>
</feature>
<sequence>MAPLRMEALMSEPKPESKTSRAPLRFVHASDLHLERPLSGLLEIPEHLHEALREAPFQAALQVFETALAENADALLLAGDVIDPVKAGPRAMVFLIAQFKRLQARGIPVFWAGGRTDPPAAWPPSTPLPDNVHVFPVGRVEQRDISKRGEVVARVQGISRAEGGSVDASGFHRDAHGRYTVGVAYLTSDSPGKEGDRVNYMALGGRHRRATVDVEPGIAHFPGTPQGRRAKESGPAGCSVVQVDEAGQTTTRFVACDAVRWIDESVEITATVTKDQLLARLKERLDKLRAKNQGRDCLITWTIRGAGPLIAQLRPGALADELLADLQKYDGRQQPACWSVEVCTDAEVETPAEWLEQETILGDAMRSFHELERNEKTPLDLTKLLPNGLDASELRELATIKTADDRAAVLRGAKRLAASLLNSDELAAK</sequence>
<dbReference type="AlphaFoldDB" id="A0A518DI60"/>
<accession>A0A518DI60</accession>
<dbReference type="Proteomes" id="UP000317429">
    <property type="component" value="Chromosome"/>
</dbReference>
<dbReference type="SUPFAM" id="SSF56300">
    <property type="entry name" value="Metallo-dependent phosphatases"/>
    <property type="match status" value="1"/>
</dbReference>
<name>A0A518DI60_9BACT</name>
<proteinExistence type="predicted"/>
<keyword evidence="1" id="KW-0378">Hydrolase</keyword>
<evidence type="ECO:0000313" key="4">
    <source>
        <dbReference type="EMBL" id="QDU91154.1"/>
    </source>
</evidence>
<dbReference type="InterPro" id="IPR004843">
    <property type="entry name" value="Calcineurin-like_PHP"/>
</dbReference>
<dbReference type="InterPro" id="IPR029052">
    <property type="entry name" value="Metallo-depent_PP-like"/>
</dbReference>
<organism evidence="4 5">
    <name type="scientific">Pirellulimonas nuda</name>
    <dbReference type="NCBI Taxonomy" id="2528009"/>
    <lineage>
        <taxon>Bacteria</taxon>
        <taxon>Pseudomonadati</taxon>
        <taxon>Planctomycetota</taxon>
        <taxon>Planctomycetia</taxon>
        <taxon>Pirellulales</taxon>
        <taxon>Lacipirellulaceae</taxon>
        <taxon>Pirellulimonas</taxon>
    </lineage>
</organism>
<dbReference type="PANTHER" id="PTHR30337">
    <property type="entry name" value="COMPONENT OF ATP-DEPENDENT DSDNA EXONUCLEASE"/>
    <property type="match status" value="1"/>
</dbReference>
<feature type="region of interest" description="Disordered" evidence="2">
    <location>
        <begin position="1"/>
        <end position="21"/>
    </location>
</feature>
<protein>
    <submittedName>
        <fullName evidence="4">Putative metallophosphoesterase YhaO</fullName>
    </submittedName>
</protein>
<dbReference type="OrthoDB" id="208387at2"/>
<dbReference type="InterPro" id="IPR041796">
    <property type="entry name" value="Mre11_N"/>
</dbReference>
<evidence type="ECO:0000259" key="3">
    <source>
        <dbReference type="Pfam" id="PF00149"/>
    </source>
</evidence>